<dbReference type="Proteomes" id="UP001150569">
    <property type="component" value="Unassembled WGS sequence"/>
</dbReference>
<feature type="region of interest" description="Disordered" evidence="6">
    <location>
        <begin position="86"/>
        <end position="105"/>
    </location>
</feature>
<dbReference type="PANTHER" id="PTHR12297:SF3">
    <property type="entry name" value="HIG1 DOMAIN FAMILY MEMBER 1A"/>
    <property type="match status" value="1"/>
</dbReference>
<protein>
    <submittedName>
        <fullName evidence="9">Respiratory supercomplex factor 1, mitochondrial</fullName>
    </submittedName>
</protein>
<dbReference type="Gene3D" id="6.10.140.1320">
    <property type="match status" value="1"/>
</dbReference>
<keyword evidence="2 7" id="KW-0812">Transmembrane</keyword>
<dbReference type="OrthoDB" id="6604018at2759"/>
<dbReference type="PROSITE" id="PS51503">
    <property type="entry name" value="HIG1"/>
    <property type="match status" value="1"/>
</dbReference>
<keyword evidence="3 7" id="KW-1133">Transmembrane helix</keyword>
<sequence length="105" mass="11811">MPEEQVRDTSIFGRIMRKSMEEPIVTVGSILTCAALTSAVYHLRRGNKVAGNRMLFYRVLTQGLTVLALVGYGYLEHQKKKQRLADEAAGVTGAQPKEPKFKWEE</sequence>
<evidence type="ECO:0000313" key="9">
    <source>
        <dbReference type="EMBL" id="KAJ1928651.1"/>
    </source>
</evidence>
<dbReference type="InterPro" id="IPR050355">
    <property type="entry name" value="RCF1"/>
</dbReference>
<keyword evidence="5 7" id="KW-0472">Membrane</keyword>
<evidence type="ECO:0000256" key="4">
    <source>
        <dbReference type="ARBA" id="ARBA00023128"/>
    </source>
</evidence>
<comment type="caution">
    <text evidence="9">The sequence shown here is derived from an EMBL/GenBank/DDBJ whole genome shotgun (WGS) entry which is preliminary data.</text>
</comment>
<evidence type="ECO:0000259" key="8">
    <source>
        <dbReference type="PROSITE" id="PS51503"/>
    </source>
</evidence>
<feature type="domain" description="HIG1" evidence="8">
    <location>
        <begin position="1"/>
        <end position="87"/>
    </location>
</feature>
<accession>A0A9W8AIJ1</accession>
<organism evidence="9 10">
    <name type="scientific">Tieghemiomyces parasiticus</name>
    <dbReference type="NCBI Taxonomy" id="78921"/>
    <lineage>
        <taxon>Eukaryota</taxon>
        <taxon>Fungi</taxon>
        <taxon>Fungi incertae sedis</taxon>
        <taxon>Zoopagomycota</taxon>
        <taxon>Kickxellomycotina</taxon>
        <taxon>Dimargaritomycetes</taxon>
        <taxon>Dimargaritales</taxon>
        <taxon>Dimargaritaceae</taxon>
        <taxon>Tieghemiomyces</taxon>
    </lineage>
</organism>
<feature type="transmembrane region" description="Helical" evidence="7">
    <location>
        <begin position="55"/>
        <end position="75"/>
    </location>
</feature>
<gene>
    <name evidence="9" type="primary">RCF1_2</name>
    <name evidence="9" type="ORF">IWQ60_001856</name>
</gene>
<evidence type="ECO:0000313" key="10">
    <source>
        <dbReference type="Proteomes" id="UP001150569"/>
    </source>
</evidence>
<comment type="subcellular location">
    <subcellularLocation>
        <location evidence="1">Mitochondrion membrane</location>
    </subcellularLocation>
</comment>
<dbReference type="EMBL" id="JANBPT010000064">
    <property type="protein sequence ID" value="KAJ1928651.1"/>
    <property type="molecule type" value="Genomic_DNA"/>
</dbReference>
<keyword evidence="4" id="KW-0496">Mitochondrion</keyword>
<dbReference type="AlphaFoldDB" id="A0A9W8AIJ1"/>
<evidence type="ECO:0000256" key="6">
    <source>
        <dbReference type="SAM" id="MobiDB-lite"/>
    </source>
</evidence>
<dbReference type="GO" id="GO:0097250">
    <property type="term" value="P:mitochondrial respirasome assembly"/>
    <property type="evidence" value="ECO:0007669"/>
    <property type="project" value="TreeGrafter"/>
</dbReference>
<evidence type="ECO:0000256" key="5">
    <source>
        <dbReference type="ARBA" id="ARBA00023136"/>
    </source>
</evidence>
<evidence type="ECO:0000256" key="1">
    <source>
        <dbReference type="ARBA" id="ARBA00004325"/>
    </source>
</evidence>
<name>A0A9W8AIJ1_9FUNG</name>
<dbReference type="InterPro" id="IPR007667">
    <property type="entry name" value="Hypoxia_induced_domain"/>
</dbReference>
<evidence type="ECO:0000256" key="2">
    <source>
        <dbReference type="ARBA" id="ARBA00022692"/>
    </source>
</evidence>
<keyword evidence="10" id="KW-1185">Reference proteome</keyword>
<dbReference type="PANTHER" id="PTHR12297">
    <property type="entry name" value="HYPOXIA-INDUCBILE GENE 1 HIG1 -RELATED"/>
    <property type="match status" value="1"/>
</dbReference>
<feature type="transmembrane region" description="Helical" evidence="7">
    <location>
        <begin position="24"/>
        <end position="43"/>
    </location>
</feature>
<evidence type="ECO:0000256" key="7">
    <source>
        <dbReference type="SAM" id="Phobius"/>
    </source>
</evidence>
<dbReference type="GO" id="GO:0031966">
    <property type="term" value="C:mitochondrial membrane"/>
    <property type="evidence" value="ECO:0007669"/>
    <property type="project" value="UniProtKB-SubCell"/>
</dbReference>
<evidence type="ECO:0000256" key="3">
    <source>
        <dbReference type="ARBA" id="ARBA00022989"/>
    </source>
</evidence>
<proteinExistence type="predicted"/>
<dbReference type="Pfam" id="PF04588">
    <property type="entry name" value="HIG_1_N"/>
    <property type="match status" value="1"/>
</dbReference>
<reference evidence="9" key="1">
    <citation type="submission" date="2022-07" db="EMBL/GenBank/DDBJ databases">
        <title>Phylogenomic reconstructions and comparative analyses of Kickxellomycotina fungi.</title>
        <authorList>
            <person name="Reynolds N.K."/>
            <person name="Stajich J.E."/>
            <person name="Barry K."/>
            <person name="Grigoriev I.V."/>
            <person name="Crous P."/>
            <person name="Smith M.E."/>
        </authorList>
    </citation>
    <scope>NUCLEOTIDE SEQUENCE</scope>
    <source>
        <strain evidence="9">RSA 861</strain>
    </source>
</reference>